<comment type="subcellular location">
    <subcellularLocation>
        <location evidence="2">Chromosome</location>
    </subcellularLocation>
    <subcellularLocation>
        <location evidence="1">Nucleus</location>
    </subcellularLocation>
</comment>
<dbReference type="Pfam" id="PF12796">
    <property type="entry name" value="Ank_2"/>
    <property type="match status" value="1"/>
</dbReference>
<dbReference type="CTD" id="4796"/>
<sequence length="1535" mass="169643">MNSNDKKEFRRLQKAKLKAQASGKLKDEAELCNVLGELLSRHGEYEEAIKEHQQELRLSESLQDVIGAAVASRKIGECYSQLGHYKKALLYQGRHLELARSVKNHVEEQRAQATIGRTFLIQGESMRQDHPNEAIHVLQKARESFLKSLEVCGLLKGVVSDKELMEMKARLYLNIGLVYDYQGDNGNSAKFIKQAIFIAEKHQLLEDLYRSHCSQGDIYQRTGESTKAMRSFENAMKVARRLKDKNLESEALSSSANVFILLGDFHAAKRGLKKAYKLGSQKPEDRELVIRTLKAAIHGCRLQEELEEAGDAAYRERLPLYESLGDLCSKVNAFARAAVYYQKQLSCAMALKCDPKELVPIFISLATTYADDGQHGKAIEMYHKELELRKGHPKEEARTWLNIADAQERSWLAFETINQSYKTAAELAKKSQHPKLQLLALKSMALLQQKHKQELLYGSTMEKIHHLKEQHDIASDDEDEISEGEGDGGREEEGEEQSESWEVDELELSESEESEVEEEYDRSLATKRARKTKFAKRNEKGETLLHRACIDGNIRQVRKLLQQGHPVNPRDYCGWIPLHEACNFGHLAVVEALLDHGADIDDRGGDGCSGITPLHDAINGGNFDVAQLLVERGANIHAKDDKGLNAANTLSQWLETYASDLDQGTRQDAEQLAETLQQTTREGNPQPSQPRPRRALDNTDLFDREDGPSQASTSYRHQQTASTGNLRSGETGSRCRSTPARDNQRSLGGKDPMSSRNRRRTSLLRRDVGRNSKCDLEDDEDCFETLPGPDAGEDSDEGMEISQDAMPVMTSHTRTRRTPGQLQTSDRTGDAPEVESDLVSDEDSYDIEDDDISVFPLQNGQSTSAADASNARQAYITAVSNVGSAATRISQRPAPAGSSKPKPTNDTPALIPEEEYTGGDNWLVQDVATQPCKRKRMDVDYVFRNSGSSLPSTSSPGLSESQLRGFQKPPFLSRKSKRSRQLKLTNMGTAVISRHAMEERRVPSPLMEEGNSRTDSEMDFSQMQDLDEGRPSARHPEPIQDLRPRREERPTSEQHPPTAGAAMRVRVKIQDKTFLIPVREARDMSWLCEEASKRYFASCGLRPKLVLCTGEGAMFSPEDSITDLLSNNEEVVGKVESWDLPPLTERYKRACETAKTDDHPKIHNRLQLTQSTPGTLDLSSLALSSKHLAPLFLALQCQYSLRKLLLPGNRIDGTSLPSLGAALTSLPNLAALDLSGNAIGPEGLKLLREGLSKRTEGRDSVGATMQGQGHAKPLQLLETLNLSYNPLTDASAPHLAALISHCCLLAELSLTSCDLTAKLFQLHRRALTEAFQSASNLRSLRISHNALGSTGVELFLRCLSPDVVSSLDLSCVISSAIGSNLAKHLASFLSQPDCSLKDLHLSGCHLKDNDILDITGCLSARSPLTSLNLSGNAHVTEVSICPLLQTLAGASTSLESLDLSGCGLSTPLSTDLLASLSLVLARDGPARAGLKSLRMCGSQLSKNDRELLIGVWEDAHGDSAMHDVDSTRCVFYIRE</sequence>
<dbReference type="GO" id="GO:0043596">
    <property type="term" value="C:nuclear replication fork"/>
    <property type="evidence" value="ECO:0007669"/>
    <property type="project" value="TreeGrafter"/>
</dbReference>
<feature type="compositionally biased region" description="Basic and acidic residues" evidence="17">
    <location>
        <begin position="764"/>
        <end position="775"/>
    </location>
</feature>
<keyword evidence="5" id="KW-0158">Chromosome</keyword>
<feature type="compositionally biased region" description="Basic and acidic residues" evidence="17">
    <location>
        <begin position="1027"/>
        <end position="1052"/>
    </location>
</feature>
<feature type="region of interest" description="Disordered" evidence="17">
    <location>
        <begin position="469"/>
        <end position="533"/>
    </location>
</feature>
<dbReference type="GO" id="GO:0031297">
    <property type="term" value="P:replication fork processing"/>
    <property type="evidence" value="ECO:0007669"/>
    <property type="project" value="TreeGrafter"/>
</dbReference>
<dbReference type="RefSeq" id="XP_022094570.1">
    <property type="nucleotide sequence ID" value="XM_022238878.1"/>
</dbReference>
<feature type="region of interest" description="Disordered" evidence="17">
    <location>
        <begin position="946"/>
        <end position="1063"/>
    </location>
</feature>
<feature type="compositionally biased region" description="Acidic residues" evidence="17">
    <location>
        <begin position="475"/>
        <end position="520"/>
    </location>
</feature>
<dbReference type="PROSITE" id="PS50005">
    <property type="entry name" value="TPR"/>
    <property type="match status" value="2"/>
</dbReference>
<keyword evidence="16" id="KW-0175">Coiled coil</keyword>
<dbReference type="Gene3D" id="3.80.10.10">
    <property type="entry name" value="Ribonuclease Inhibitor"/>
    <property type="match status" value="3"/>
</dbReference>
<feature type="compositionally biased region" description="Polar residues" evidence="17">
    <location>
        <begin position="676"/>
        <end position="686"/>
    </location>
</feature>
<feature type="compositionally biased region" description="Basic and acidic residues" evidence="17">
    <location>
        <begin position="694"/>
        <end position="707"/>
    </location>
</feature>
<evidence type="ECO:0000256" key="16">
    <source>
        <dbReference type="SAM" id="Coils"/>
    </source>
</evidence>
<dbReference type="PANTHER" id="PTHR46358:SF1">
    <property type="entry name" value="TONSOKU-LIKE PROTEIN"/>
    <property type="match status" value="1"/>
</dbReference>
<dbReference type="PANTHER" id="PTHR46358">
    <property type="entry name" value="TONSOKU-LIKE PROTEIN"/>
    <property type="match status" value="1"/>
</dbReference>
<gene>
    <name evidence="19" type="primary">LOC110981364</name>
</gene>
<dbReference type="PROSITE" id="PS50088">
    <property type="entry name" value="ANK_REPEAT"/>
    <property type="match status" value="3"/>
</dbReference>
<feature type="coiled-coil region" evidence="16">
    <location>
        <begin position="35"/>
        <end position="62"/>
    </location>
</feature>
<dbReference type="Proteomes" id="UP000694845">
    <property type="component" value="Unplaced"/>
</dbReference>
<comment type="similarity">
    <text evidence="3">Belongs to the Tonsoku family.</text>
</comment>
<dbReference type="InterPro" id="IPR002110">
    <property type="entry name" value="Ankyrin_rpt"/>
</dbReference>
<dbReference type="Pfam" id="PF13424">
    <property type="entry name" value="TPR_12"/>
    <property type="match status" value="1"/>
</dbReference>
<dbReference type="SUPFAM" id="SSF52047">
    <property type="entry name" value="RNI-like"/>
    <property type="match status" value="1"/>
</dbReference>
<dbReference type="OMA" id="ITQHLAK"/>
<protein>
    <recommendedName>
        <fullName evidence="4">Tonsoku-like protein</fullName>
    </recommendedName>
</protein>
<dbReference type="SMART" id="SM00248">
    <property type="entry name" value="ANK"/>
    <property type="match status" value="3"/>
</dbReference>
<evidence type="ECO:0000256" key="17">
    <source>
        <dbReference type="SAM" id="MobiDB-lite"/>
    </source>
</evidence>
<evidence type="ECO:0000256" key="4">
    <source>
        <dbReference type="ARBA" id="ARBA00017829"/>
    </source>
</evidence>
<dbReference type="GO" id="GO:0000724">
    <property type="term" value="P:double-strand break repair via homologous recombination"/>
    <property type="evidence" value="ECO:0007669"/>
    <property type="project" value="TreeGrafter"/>
</dbReference>
<keyword evidence="8" id="KW-0227">DNA damage</keyword>
<feature type="compositionally biased region" description="Low complexity" evidence="17">
    <location>
        <begin position="946"/>
        <end position="961"/>
    </location>
</feature>
<keyword evidence="11 14" id="KW-0040">ANK repeat</keyword>
<evidence type="ECO:0000256" key="2">
    <source>
        <dbReference type="ARBA" id="ARBA00004286"/>
    </source>
</evidence>
<evidence type="ECO:0000256" key="8">
    <source>
        <dbReference type="ARBA" id="ARBA00022763"/>
    </source>
</evidence>
<evidence type="ECO:0000256" key="5">
    <source>
        <dbReference type="ARBA" id="ARBA00022454"/>
    </source>
</evidence>
<dbReference type="OrthoDB" id="5806726at2759"/>
<evidence type="ECO:0000313" key="18">
    <source>
        <dbReference type="Proteomes" id="UP000694845"/>
    </source>
</evidence>
<dbReference type="PROSITE" id="PS50297">
    <property type="entry name" value="ANK_REP_REGION"/>
    <property type="match status" value="3"/>
</dbReference>
<evidence type="ECO:0000256" key="15">
    <source>
        <dbReference type="PROSITE-ProRule" id="PRU00339"/>
    </source>
</evidence>
<evidence type="ECO:0000256" key="13">
    <source>
        <dbReference type="ARBA" id="ARBA00023242"/>
    </source>
</evidence>
<reference evidence="19" key="1">
    <citation type="submission" date="2025-08" db="UniProtKB">
        <authorList>
            <consortium name="RefSeq"/>
        </authorList>
    </citation>
    <scope>IDENTIFICATION</scope>
</reference>
<dbReference type="GeneID" id="110981364"/>
<evidence type="ECO:0000256" key="3">
    <source>
        <dbReference type="ARBA" id="ARBA00010999"/>
    </source>
</evidence>
<keyword evidence="9 15" id="KW-0802">TPR repeat</keyword>
<keyword evidence="12" id="KW-0234">DNA repair</keyword>
<evidence type="ECO:0000256" key="7">
    <source>
        <dbReference type="ARBA" id="ARBA00022737"/>
    </source>
</evidence>
<keyword evidence="6" id="KW-0433">Leucine-rich repeat</keyword>
<dbReference type="InterPro" id="IPR052311">
    <property type="entry name" value="MMS22L-TONSL_complex_comp"/>
</dbReference>
<keyword evidence="18" id="KW-1185">Reference proteome</keyword>
<keyword evidence="7" id="KW-0677">Repeat</keyword>
<feature type="region of interest" description="Disordered" evidence="17">
    <location>
        <begin position="884"/>
        <end position="910"/>
    </location>
</feature>
<evidence type="ECO:0000256" key="14">
    <source>
        <dbReference type="PROSITE-ProRule" id="PRU00023"/>
    </source>
</evidence>
<evidence type="ECO:0000256" key="9">
    <source>
        <dbReference type="ARBA" id="ARBA00022803"/>
    </source>
</evidence>
<dbReference type="Pfam" id="PF13181">
    <property type="entry name" value="TPR_8"/>
    <property type="match status" value="1"/>
</dbReference>
<dbReference type="SMART" id="SM00028">
    <property type="entry name" value="TPR"/>
    <property type="match status" value="6"/>
</dbReference>
<evidence type="ECO:0000256" key="1">
    <source>
        <dbReference type="ARBA" id="ARBA00004123"/>
    </source>
</evidence>
<proteinExistence type="inferred from homology"/>
<dbReference type="GO" id="GO:0006325">
    <property type="term" value="P:chromatin organization"/>
    <property type="evidence" value="ECO:0007669"/>
    <property type="project" value="UniProtKB-KW"/>
</dbReference>
<dbReference type="InterPro" id="IPR001611">
    <property type="entry name" value="Leu-rich_rpt"/>
</dbReference>
<evidence type="ECO:0000256" key="11">
    <source>
        <dbReference type="ARBA" id="ARBA00023043"/>
    </source>
</evidence>
<evidence type="ECO:0000313" key="19">
    <source>
        <dbReference type="RefSeq" id="XP_022094570.1"/>
    </source>
</evidence>
<dbReference type="Pfam" id="PF00560">
    <property type="entry name" value="LRR_1"/>
    <property type="match status" value="1"/>
</dbReference>
<name>A0A8B7YQ38_ACAPL</name>
<organism evidence="18 19">
    <name type="scientific">Acanthaster planci</name>
    <name type="common">Crown-of-thorns starfish</name>
    <dbReference type="NCBI Taxonomy" id="133434"/>
    <lineage>
        <taxon>Eukaryota</taxon>
        <taxon>Metazoa</taxon>
        <taxon>Echinodermata</taxon>
        <taxon>Eleutherozoa</taxon>
        <taxon>Asterozoa</taxon>
        <taxon>Asteroidea</taxon>
        <taxon>Valvatacea</taxon>
        <taxon>Valvatida</taxon>
        <taxon>Acanthasteridae</taxon>
        <taxon>Acanthaster</taxon>
    </lineage>
</organism>
<feature type="compositionally biased region" description="Polar residues" evidence="17">
    <location>
        <begin position="709"/>
        <end position="736"/>
    </location>
</feature>
<dbReference type="KEGG" id="aplc:110981364"/>
<evidence type="ECO:0000256" key="12">
    <source>
        <dbReference type="ARBA" id="ARBA00023204"/>
    </source>
</evidence>
<feature type="compositionally biased region" description="Acidic residues" evidence="17">
    <location>
        <begin position="832"/>
        <end position="845"/>
    </location>
</feature>
<evidence type="ECO:0000256" key="6">
    <source>
        <dbReference type="ARBA" id="ARBA00022614"/>
    </source>
</evidence>
<feature type="region of interest" description="Disordered" evidence="17">
    <location>
        <begin position="676"/>
        <end position="845"/>
    </location>
</feature>
<evidence type="ECO:0000256" key="10">
    <source>
        <dbReference type="ARBA" id="ARBA00022853"/>
    </source>
</evidence>
<dbReference type="Gene3D" id="1.25.40.10">
    <property type="entry name" value="Tetratricopeptide repeat domain"/>
    <property type="match status" value="2"/>
</dbReference>
<dbReference type="InterPro" id="IPR019734">
    <property type="entry name" value="TPR_rpt"/>
</dbReference>
<feature type="repeat" description="TPR" evidence="15">
    <location>
        <begin position="29"/>
        <end position="62"/>
    </location>
</feature>
<feature type="repeat" description="ANK" evidence="14">
    <location>
        <begin position="573"/>
        <end position="605"/>
    </location>
</feature>
<keyword evidence="13" id="KW-0539">Nucleus</keyword>
<dbReference type="Gene3D" id="1.25.40.20">
    <property type="entry name" value="Ankyrin repeat-containing domain"/>
    <property type="match status" value="1"/>
</dbReference>
<feature type="repeat" description="TPR" evidence="15">
    <location>
        <begin position="359"/>
        <end position="392"/>
    </location>
</feature>
<dbReference type="InterPro" id="IPR032675">
    <property type="entry name" value="LRR_dom_sf"/>
</dbReference>
<dbReference type="InterPro" id="IPR011990">
    <property type="entry name" value="TPR-like_helical_dom_sf"/>
</dbReference>
<dbReference type="SUPFAM" id="SSF48452">
    <property type="entry name" value="TPR-like"/>
    <property type="match status" value="1"/>
</dbReference>
<keyword evidence="10" id="KW-0156">Chromatin regulator</keyword>
<feature type="repeat" description="ANK" evidence="14">
    <location>
        <begin position="609"/>
        <end position="641"/>
    </location>
</feature>
<accession>A0A8B7YQ38</accession>
<dbReference type="SUPFAM" id="SSF48403">
    <property type="entry name" value="Ankyrin repeat"/>
    <property type="match status" value="1"/>
</dbReference>
<dbReference type="Pfam" id="PF13516">
    <property type="entry name" value="LRR_6"/>
    <property type="match status" value="2"/>
</dbReference>
<dbReference type="InterPro" id="IPR036770">
    <property type="entry name" value="Ankyrin_rpt-contain_sf"/>
</dbReference>
<feature type="repeat" description="ANK" evidence="14">
    <location>
        <begin position="540"/>
        <end position="572"/>
    </location>
</feature>
<dbReference type="SMART" id="SM00368">
    <property type="entry name" value="LRR_RI"/>
    <property type="match status" value="6"/>
</dbReference>